<evidence type="ECO:0000256" key="1">
    <source>
        <dbReference type="ARBA" id="ARBA00008857"/>
    </source>
</evidence>
<feature type="region of interest" description="Disordered" evidence="3">
    <location>
        <begin position="79"/>
        <end position="105"/>
    </location>
</feature>
<keyword evidence="2" id="KW-0229">DNA integration</keyword>
<dbReference type="RefSeq" id="WP_269316007.1">
    <property type="nucleotide sequence ID" value="NZ_CP098251.1"/>
</dbReference>
<reference evidence="5" key="1">
    <citation type="journal article" date="2022" name="Front. Microbiol.">
        <title>New perspectives on an old grouping: The genomic and phenotypic variability of Oxalobacter formigenes and the implications for calcium oxalate stone prevention.</title>
        <authorList>
            <person name="Chmiel J.A."/>
            <person name="Carr C."/>
            <person name="Stuivenberg G.A."/>
            <person name="Venema R."/>
            <person name="Chanyi R.M."/>
            <person name="Al K.F."/>
            <person name="Giguere D."/>
            <person name="Say H."/>
            <person name="Akouris P.P."/>
            <person name="Dominguez Romero S.A."/>
            <person name="Kwong A."/>
            <person name="Tai V."/>
            <person name="Koval S.F."/>
            <person name="Razvi H."/>
            <person name="Bjazevic J."/>
            <person name="Burton J.P."/>
        </authorList>
    </citation>
    <scope>NUCLEOTIDE SEQUENCE</scope>
    <source>
        <strain evidence="5">OxK</strain>
    </source>
</reference>
<dbReference type="GO" id="GO:0003677">
    <property type="term" value="F:DNA binding"/>
    <property type="evidence" value="ECO:0007669"/>
    <property type="project" value="UniProtKB-KW"/>
</dbReference>
<organism evidence="5">
    <name type="scientific">Oxalobacter aliiformigenes</name>
    <dbReference type="NCBI Taxonomy" id="2946593"/>
    <lineage>
        <taxon>Bacteria</taxon>
        <taxon>Pseudomonadati</taxon>
        <taxon>Pseudomonadota</taxon>
        <taxon>Betaproteobacteria</taxon>
        <taxon>Burkholderiales</taxon>
        <taxon>Oxalobacteraceae</taxon>
        <taxon>Oxalobacter</taxon>
    </lineage>
</organism>
<dbReference type="PANTHER" id="PTHR30629:SF2">
    <property type="entry name" value="PROPHAGE INTEGRASE INTS-RELATED"/>
    <property type="match status" value="1"/>
</dbReference>
<dbReference type="InterPro" id="IPR038488">
    <property type="entry name" value="Integrase_DNA-bd_sf"/>
</dbReference>
<dbReference type="PANTHER" id="PTHR30629">
    <property type="entry name" value="PROPHAGE INTEGRASE"/>
    <property type="match status" value="1"/>
</dbReference>
<dbReference type="Gene3D" id="3.30.160.390">
    <property type="entry name" value="Integrase, DNA-binding domain"/>
    <property type="match status" value="1"/>
</dbReference>
<evidence type="ECO:0000256" key="3">
    <source>
        <dbReference type="SAM" id="MobiDB-lite"/>
    </source>
</evidence>
<accession>A0A9E9LC25</accession>
<evidence type="ECO:0000259" key="4">
    <source>
        <dbReference type="Pfam" id="PF13356"/>
    </source>
</evidence>
<protein>
    <submittedName>
        <fullName evidence="5">Arm DNA-binding domain-containing protein</fullName>
    </submittedName>
</protein>
<dbReference type="AlphaFoldDB" id="A0A9E9LC25"/>
<dbReference type="GO" id="GO:0015074">
    <property type="term" value="P:DNA integration"/>
    <property type="evidence" value="ECO:0007669"/>
    <property type="project" value="UniProtKB-KW"/>
</dbReference>
<dbReference type="InterPro" id="IPR050808">
    <property type="entry name" value="Phage_Integrase"/>
</dbReference>
<feature type="domain" description="Integrase DNA-binding" evidence="4">
    <location>
        <begin position="11"/>
        <end position="91"/>
    </location>
</feature>
<comment type="similarity">
    <text evidence="1">Belongs to the 'phage' integrase family.</text>
</comment>
<dbReference type="Proteomes" id="UP001164819">
    <property type="component" value="Chromosome"/>
</dbReference>
<dbReference type="InterPro" id="IPR025166">
    <property type="entry name" value="Integrase_DNA_bind_dom"/>
</dbReference>
<dbReference type="Pfam" id="PF13356">
    <property type="entry name" value="Arm-DNA-bind_3"/>
    <property type="match status" value="1"/>
</dbReference>
<sequence>MAKRIIPLVPKQIDNAKPKDSTYTLFDGSGLYLEIAPTGSKLWRMKAKLNGKAMRLSFGKYPDISLAQARKKRDEARKLIAEGIDPREEKESTYRGRKGQNGTYL</sequence>
<dbReference type="EMBL" id="CP098251">
    <property type="protein sequence ID" value="WAV91340.1"/>
    <property type="molecule type" value="Genomic_DNA"/>
</dbReference>
<evidence type="ECO:0000313" key="5">
    <source>
        <dbReference type="EMBL" id="WAV91340.1"/>
    </source>
</evidence>
<name>A0A9E9LC25_9BURK</name>
<feature type="compositionally biased region" description="Basic and acidic residues" evidence="3">
    <location>
        <begin position="79"/>
        <end position="94"/>
    </location>
</feature>
<proteinExistence type="inferred from homology"/>
<evidence type="ECO:0000256" key="2">
    <source>
        <dbReference type="ARBA" id="ARBA00022908"/>
    </source>
</evidence>
<keyword evidence="5" id="KW-0238">DNA-binding</keyword>
<gene>
    <name evidence="5" type="ORF">NB646_00815</name>
</gene>